<evidence type="ECO:0000313" key="5">
    <source>
        <dbReference type="EMBL" id="GAA1925501.1"/>
    </source>
</evidence>
<comment type="caution">
    <text evidence="5">The sequence shown here is derived from an EMBL/GenBank/DDBJ whole genome shotgun (WGS) entry which is preliminary data.</text>
</comment>
<feature type="compositionally biased region" description="Gly residues" evidence="3">
    <location>
        <begin position="45"/>
        <end position="58"/>
    </location>
</feature>
<dbReference type="SMART" id="SM00701">
    <property type="entry name" value="PGRP"/>
    <property type="match status" value="1"/>
</dbReference>
<evidence type="ECO:0000256" key="1">
    <source>
        <dbReference type="ARBA" id="ARBA00007553"/>
    </source>
</evidence>
<dbReference type="SUPFAM" id="SSF55846">
    <property type="entry name" value="N-acetylmuramoyl-L-alanine amidase-like"/>
    <property type="match status" value="1"/>
</dbReference>
<feature type="compositionally biased region" description="Pro residues" evidence="3">
    <location>
        <begin position="447"/>
        <end position="461"/>
    </location>
</feature>
<dbReference type="Proteomes" id="UP001501612">
    <property type="component" value="Unassembled WGS sequence"/>
</dbReference>
<evidence type="ECO:0000256" key="3">
    <source>
        <dbReference type="SAM" id="MobiDB-lite"/>
    </source>
</evidence>
<dbReference type="CDD" id="cd06583">
    <property type="entry name" value="PGRP"/>
    <property type="match status" value="1"/>
</dbReference>
<dbReference type="Gene3D" id="3.40.80.10">
    <property type="entry name" value="Peptidoglycan recognition protein-like"/>
    <property type="match status" value="1"/>
</dbReference>
<dbReference type="InterPro" id="IPR006619">
    <property type="entry name" value="PGRP_domain_met/bac"/>
</dbReference>
<dbReference type="Pfam" id="PF13517">
    <property type="entry name" value="FG-GAP_3"/>
    <property type="match status" value="3"/>
</dbReference>
<dbReference type="InterPro" id="IPR028994">
    <property type="entry name" value="Integrin_alpha_N"/>
</dbReference>
<reference evidence="5 6" key="1">
    <citation type="journal article" date="2019" name="Int. J. Syst. Evol. Microbiol.">
        <title>The Global Catalogue of Microorganisms (GCM) 10K type strain sequencing project: providing services to taxonomists for standard genome sequencing and annotation.</title>
        <authorList>
            <consortium name="The Broad Institute Genomics Platform"/>
            <consortium name="The Broad Institute Genome Sequencing Center for Infectious Disease"/>
            <person name="Wu L."/>
            <person name="Ma J."/>
        </authorList>
    </citation>
    <scope>NUCLEOTIDE SEQUENCE [LARGE SCALE GENOMIC DNA]</scope>
    <source>
        <strain evidence="5 6">JCM 14046</strain>
    </source>
</reference>
<evidence type="ECO:0000259" key="4">
    <source>
        <dbReference type="SMART" id="SM00701"/>
    </source>
</evidence>
<feature type="region of interest" description="Disordered" evidence="3">
    <location>
        <begin position="437"/>
        <end position="487"/>
    </location>
</feature>
<proteinExistence type="inferred from homology"/>
<gene>
    <name evidence="5" type="ORF">GCM10009737_29110</name>
</gene>
<dbReference type="RefSeq" id="WP_344008298.1">
    <property type="nucleotide sequence ID" value="NZ_BAAAMY010000007.1"/>
</dbReference>
<dbReference type="EMBL" id="BAAAMY010000007">
    <property type="protein sequence ID" value="GAA1925501.1"/>
    <property type="molecule type" value="Genomic_DNA"/>
</dbReference>
<dbReference type="InterPro" id="IPR013517">
    <property type="entry name" value="FG-GAP"/>
</dbReference>
<comment type="similarity">
    <text evidence="1">Belongs to the N-acetylmuramoyl-L-alanine amidase 2 family.</text>
</comment>
<protein>
    <recommendedName>
        <fullName evidence="4">Peptidoglycan recognition protein family domain-containing protein</fullName>
    </recommendedName>
</protein>
<name>A0ABN2PM29_9ACTN</name>
<accession>A0ABN2PM29</accession>
<keyword evidence="6" id="KW-1185">Reference proteome</keyword>
<dbReference type="Pfam" id="PF01510">
    <property type="entry name" value="Amidase_2"/>
    <property type="match status" value="1"/>
</dbReference>
<dbReference type="PANTHER" id="PTHR11022">
    <property type="entry name" value="PEPTIDOGLYCAN RECOGNITION PROTEIN"/>
    <property type="match status" value="1"/>
</dbReference>
<dbReference type="SUPFAM" id="SSF69318">
    <property type="entry name" value="Integrin alpha N-terminal domain"/>
    <property type="match status" value="2"/>
</dbReference>
<keyword evidence="2" id="KW-0732">Signal</keyword>
<evidence type="ECO:0000313" key="6">
    <source>
        <dbReference type="Proteomes" id="UP001501612"/>
    </source>
</evidence>
<dbReference type="InterPro" id="IPR015510">
    <property type="entry name" value="PGRP"/>
</dbReference>
<dbReference type="InterPro" id="IPR002502">
    <property type="entry name" value="Amidase_domain"/>
</dbReference>
<dbReference type="Gene3D" id="2.130.10.130">
    <property type="entry name" value="Integrin alpha, N-terminal"/>
    <property type="match status" value="2"/>
</dbReference>
<dbReference type="PANTHER" id="PTHR11022:SF41">
    <property type="entry name" value="PEPTIDOGLYCAN-RECOGNITION PROTEIN LC-RELATED"/>
    <property type="match status" value="1"/>
</dbReference>
<organism evidence="5 6">
    <name type="scientific">Nocardioides lentus</name>
    <dbReference type="NCBI Taxonomy" id="338077"/>
    <lineage>
        <taxon>Bacteria</taxon>
        <taxon>Bacillati</taxon>
        <taxon>Actinomycetota</taxon>
        <taxon>Actinomycetes</taxon>
        <taxon>Propionibacteriales</taxon>
        <taxon>Nocardioidaceae</taxon>
        <taxon>Nocardioides</taxon>
    </lineage>
</organism>
<feature type="region of interest" description="Disordered" evidence="3">
    <location>
        <begin position="45"/>
        <end position="70"/>
    </location>
</feature>
<evidence type="ECO:0000256" key="2">
    <source>
        <dbReference type="ARBA" id="ARBA00022729"/>
    </source>
</evidence>
<feature type="domain" description="Peptidoglycan recognition protein family" evidence="4">
    <location>
        <begin position="259"/>
        <end position="408"/>
    </location>
</feature>
<dbReference type="InterPro" id="IPR036505">
    <property type="entry name" value="Amidase/PGRP_sf"/>
</dbReference>
<sequence>MRPSQARFVTATQQLLALGVVLVVLAPAAGVATLDVVDRFPGGASGASGAGGPGGAGGEVRVAPGSASYDPDAERAEVETAPVEADLVEHRLTTRTGAAGPSARSGRESLTSGEVLSVAEPVSGYGAVGVTWDSADAYGEDDIAVTVRTRTDGGRWTGWEELEYHDEHAPDPDSAEARTARPGTEPVFVGEVDEVQVRTRTPGTAAPRDLRLAVIGPGESAGTELAAPEYAGSDAGPGAEAVTSSEGDLALQAAGAARPTIFSRQQWGADERLRSGSPSYGTIKGGFVHHTVNANDYSREQVPGMLRSIYAYHTRSRGWSDVGYNFLVDKFGRIWEGRYGGVTRPVIGAHTLGYNHESFAASAIGNFDVASPPEAVVKAYGRLMGWKLGLHGINAAATSVTIAGRRFAAINGHRDAGSTACPGRFLYAKLPQIRSLARAAQTSTGEPTPPTPTPDPEPPAPTVSGTPTLDSDLLGTPHPDLVARRGRDGRLLVVPTAGGTQLVEPRALTGTWPSAARLVATHDVTGDSRADLLALTPDGRGAIHPGDGAGGFGAAVRTVSGFSGMSLVVSAGDLNGDGRSDLVGRLDGSGRLVAFLGTARGGFVRSQVGTGWGTYPLVAGAGDLDGDGYDDLVGRDREGRLFVHRGLAPADGRSARLAKRVQLAGSFGAVNAVLGVGDADRDGSPDLLVRRDGGDAYLHPVGRDLALGPAYGPIGGLGGLTAMTSGPDLTGDGWPDVLARKGGRPVLVAHRGTTETERPRVTDVDATGANRIMSAGDVDGDGHGDVVLRQGSGALLLHRGDGAGGFAARVRIGTGFGDVTGLQPVGDVTGDGRADLLGTRAGKHWVWPSGGTGALGAPLAAPASLVAAVRPSGIDLSGYDWWVAISDLNLVGKPDLVLAERSGKLLWSRNRRADDSHDPRRLLTRWSGTWNLIG</sequence>